<organism evidence="5 6">
    <name type="scientific">Taphrina deformans (strain PYCC 5710 / ATCC 11124 / CBS 356.35 / IMI 108563 / JCM 9778 / NBRC 8474)</name>
    <name type="common">Peach leaf curl fungus</name>
    <name type="synonym">Lalaria deformans</name>
    <dbReference type="NCBI Taxonomy" id="1097556"/>
    <lineage>
        <taxon>Eukaryota</taxon>
        <taxon>Fungi</taxon>
        <taxon>Dikarya</taxon>
        <taxon>Ascomycota</taxon>
        <taxon>Taphrinomycotina</taxon>
        <taxon>Taphrinomycetes</taxon>
        <taxon>Taphrinales</taxon>
        <taxon>Taphrinaceae</taxon>
        <taxon>Taphrina</taxon>
    </lineage>
</organism>
<feature type="active site" evidence="3">
    <location>
        <position position="243"/>
    </location>
</feature>
<dbReference type="OrthoDB" id="5354320at2759"/>
<dbReference type="VEuPathDB" id="FungiDB:TAPDE_000411"/>
<reference evidence="5 6" key="1">
    <citation type="journal article" date="2013" name="MBio">
        <title>Genome sequencing of the plant pathogen Taphrina deformans, the causal agent of peach leaf curl.</title>
        <authorList>
            <person name="Cisse O.H."/>
            <person name="Almeida J.M.G.C.F."/>
            <person name="Fonseca A."/>
            <person name="Kumar A.A."/>
            <person name="Salojaervi J."/>
            <person name="Overmyer K."/>
            <person name="Hauser P.M."/>
            <person name="Pagni M."/>
        </authorList>
    </citation>
    <scope>NUCLEOTIDE SEQUENCE [LARGE SCALE GENOMIC DNA]</scope>
    <source>
        <strain evidence="6">PYCC 5710 / ATCC 11124 / CBS 356.35 / IMI 108563 / JCM 9778 / NBRC 8474</strain>
    </source>
</reference>
<evidence type="ECO:0000256" key="3">
    <source>
        <dbReference type="PROSITE-ProRule" id="PRU10038"/>
    </source>
</evidence>
<evidence type="ECO:0000313" key="6">
    <source>
        <dbReference type="Proteomes" id="UP000013776"/>
    </source>
</evidence>
<evidence type="ECO:0000256" key="2">
    <source>
        <dbReference type="ARBA" id="ARBA00022801"/>
    </source>
</evidence>
<dbReference type="Gene3D" id="3.40.50.1820">
    <property type="entry name" value="alpha/beta hydrolase"/>
    <property type="match status" value="1"/>
</dbReference>
<dbReference type="SUPFAM" id="SSF53474">
    <property type="entry name" value="alpha/beta-Hydrolases"/>
    <property type="match status" value="1"/>
</dbReference>
<sequence length="462" mass="51820">MALTLYQYLNLASYAVQKIPGVATATARFLTIGPRKGQEDCDLRTVIAVALLKSLAGDAQMVTVERVQSLASRNTPVPDNLWGIRQNFELGNGQEVAAAVEEVMRKTRTPEIDAKILPRAQCTPVSGEWQAERKYKATINDLSPQEQYDLLQEGCTNKEAVLLYFHGGAHYLGNETGHRELVSRITSQFGGKAFSVRYRKSPQEPFPAALTDALAAYEYLVRPPPGALHRPIRPEHIVLAGDSAGGNLAASLMLTLMESRPRFPVPAGMILISPWVDLTHSLPSCRRGENDYLPEMLGEIKSHRPSSAWPADGSQRHFYCSDQMVTHPLVSPIAYEGWRACPPILIQCGAEERLRDEARYLAQHMADEGVVVQFDEWQSMPHVFQMLSMNGRSTTLSLRSMGDYVLAVTRQQQVLPRRVVRNGRGEQKEFSEAEFRRYVREKVKLAMVTSRDNFNRHFKSVL</sequence>
<dbReference type="STRING" id="1097556.R4X9B6"/>
<name>R4X9B6_TAPDE</name>
<dbReference type="AlphaFoldDB" id="R4X9B6"/>
<evidence type="ECO:0000256" key="1">
    <source>
        <dbReference type="ARBA" id="ARBA00010515"/>
    </source>
</evidence>
<proteinExistence type="inferred from homology"/>
<feature type="domain" description="Alpha/beta hydrolase fold-3" evidence="4">
    <location>
        <begin position="162"/>
        <end position="385"/>
    </location>
</feature>
<dbReference type="eggNOG" id="KOG1515">
    <property type="taxonomic scope" value="Eukaryota"/>
</dbReference>
<comment type="similarity">
    <text evidence="1">Belongs to the 'GDXG' lipolytic enzyme family.</text>
</comment>
<dbReference type="Proteomes" id="UP000013776">
    <property type="component" value="Unassembled WGS sequence"/>
</dbReference>
<dbReference type="PROSITE" id="PS01174">
    <property type="entry name" value="LIPASE_GDXG_SER"/>
    <property type="match status" value="1"/>
</dbReference>
<dbReference type="EMBL" id="CAHR02000011">
    <property type="protein sequence ID" value="CCG80782.1"/>
    <property type="molecule type" value="Genomic_DNA"/>
</dbReference>
<keyword evidence="2" id="KW-0378">Hydrolase</keyword>
<gene>
    <name evidence="5" type="ORF">TAPDE_000411</name>
</gene>
<evidence type="ECO:0000313" key="5">
    <source>
        <dbReference type="EMBL" id="CCG80782.1"/>
    </source>
</evidence>
<evidence type="ECO:0000259" key="4">
    <source>
        <dbReference type="Pfam" id="PF07859"/>
    </source>
</evidence>
<dbReference type="InterPro" id="IPR029058">
    <property type="entry name" value="AB_hydrolase_fold"/>
</dbReference>
<dbReference type="InterPro" id="IPR033140">
    <property type="entry name" value="Lipase_GDXG_put_SER_AS"/>
</dbReference>
<dbReference type="InterPro" id="IPR050300">
    <property type="entry name" value="GDXG_lipolytic_enzyme"/>
</dbReference>
<comment type="caution">
    <text evidence="5">The sequence shown here is derived from an EMBL/GenBank/DDBJ whole genome shotgun (WGS) entry which is preliminary data.</text>
</comment>
<dbReference type="Pfam" id="PF07859">
    <property type="entry name" value="Abhydrolase_3"/>
    <property type="match status" value="1"/>
</dbReference>
<dbReference type="PANTHER" id="PTHR48081:SF8">
    <property type="entry name" value="ALPHA_BETA HYDROLASE FOLD-3 DOMAIN-CONTAINING PROTEIN-RELATED"/>
    <property type="match status" value="1"/>
</dbReference>
<dbReference type="InterPro" id="IPR013094">
    <property type="entry name" value="AB_hydrolase_3"/>
</dbReference>
<protein>
    <recommendedName>
        <fullName evidence="4">Alpha/beta hydrolase fold-3 domain-containing protein</fullName>
    </recommendedName>
</protein>
<accession>R4X9B6</accession>
<dbReference type="PANTHER" id="PTHR48081">
    <property type="entry name" value="AB HYDROLASE SUPERFAMILY PROTEIN C4A8.06C"/>
    <property type="match status" value="1"/>
</dbReference>
<keyword evidence="6" id="KW-1185">Reference proteome</keyword>
<dbReference type="GO" id="GO:0016787">
    <property type="term" value="F:hydrolase activity"/>
    <property type="evidence" value="ECO:0007669"/>
    <property type="project" value="UniProtKB-KW"/>
</dbReference>